<reference evidence="2" key="1">
    <citation type="submission" date="2023-06" db="EMBL/GenBank/DDBJ databases">
        <title>Genome-scale phylogeny and comparative genomics of the fungal order Sordariales.</title>
        <authorList>
            <consortium name="Lawrence Berkeley National Laboratory"/>
            <person name="Hensen N."/>
            <person name="Bonometti L."/>
            <person name="Westerberg I."/>
            <person name="Brannstrom I.O."/>
            <person name="Guillou S."/>
            <person name="Cros-Aarteil S."/>
            <person name="Calhoun S."/>
            <person name="Haridas S."/>
            <person name="Kuo A."/>
            <person name="Mondo S."/>
            <person name="Pangilinan J."/>
            <person name="Riley R."/>
            <person name="LaButti K."/>
            <person name="Andreopoulos B."/>
            <person name="Lipzen A."/>
            <person name="Chen C."/>
            <person name="Yanf M."/>
            <person name="Daum C."/>
            <person name="Ng V."/>
            <person name="Clum A."/>
            <person name="Steindorff A."/>
            <person name="Ohm R."/>
            <person name="Martin F."/>
            <person name="Silar P."/>
            <person name="Natvig D."/>
            <person name="Lalanne C."/>
            <person name="Gautier V."/>
            <person name="Ament-velasquez S.L."/>
            <person name="Kruys A."/>
            <person name="Hutchinson M.I."/>
            <person name="Powell A.J."/>
            <person name="Barry K."/>
            <person name="Miller A.N."/>
            <person name="Grigoriev I.V."/>
            <person name="Debuchy R."/>
            <person name="Gladieux P."/>
            <person name="Thoren M.H."/>
            <person name="Johannesson H."/>
        </authorList>
    </citation>
    <scope>NUCLEOTIDE SEQUENCE</scope>
    <source>
        <strain evidence="2">SMH3391-2</strain>
    </source>
</reference>
<gene>
    <name evidence="2" type="ORF">B0T17DRAFT_616498</name>
</gene>
<dbReference type="AlphaFoldDB" id="A0AA40CA96"/>
<dbReference type="SUPFAM" id="SSF58113">
    <property type="entry name" value="Apolipoprotein A-I"/>
    <property type="match status" value="1"/>
</dbReference>
<evidence type="ECO:0000256" key="1">
    <source>
        <dbReference type="SAM" id="Coils"/>
    </source>
</evidence>
<evidence type="ECO:0000313" key="2">
    <source>
        <dbReference type="EMBL" id="KAK0630907.1"/>
    </source>
</evidence>
<feature type="coiled-coil region" evidence="1">
    <location>
        <begin position="58"/>
        <end position="85"/>
    </location>
</feature>
<proteinExistence type="predicted"/>
<evidence type="ECO:0000313" key="3">
    <source>
        <dbReference type="Proteomes" id="UP001174934"/>
    </source>
</evidence>
<keyword evidence="3" id="KW-1185">Reference proteome</keyword>
<dbReference type="EMBL" id="JAULSR010000002">
    <property type="protein sequence ID" value="KAK0630907.1"/>
    <property type="molecule type" value="Genomic_DNA"/>
</dbReference>
<dbReference type="Proteomes" id="UP001174934">
    <property type="component" value="Unassembled WGS sequence"/>
</dbReference>
<name>A0AA40CA96_9PEZI</name>
<protein>
    <submittedName>
        <fullName evidence="2">Uncharacterized protein</fullName>
    </submittedName>
</protein>
<keyword evidence="1" id="KW-0175">Coiled coil</keyword>
<accession>A0AA40CA96</accession>
<sequence length="141" mass="16551">MWGWHPSFIAHPQLDDEDRRTQAFNTGKIDKKISAVDDILRRFHESLTDIETIHQTSIDRLQANVETLMKDFKTIQNDVRELKIDFRHELRRDMAKLKDDNMPKLENSVEMLIHKLEDLNAYLTAMVSGKDARISDENSDE</sequence>
<organism evidence="2 3">
    <name type="scientific">Bombardia bombarda</name>
    <dbReference type="NCBI Taxonomy" id="252184"/>
    <lineage>
        <taxon>Eukaryota</taxon>
        <taxon>Fungi</taxon>
        <taxon>Dikarya</taxon>
        <taxon>Ascomycota</taxon>
        <taxon>Pezizomycotina</taxon>
        <taxon>Sordariomycetes</taxon>
        <taxon>Sordariomycetidae</taxon>
        <taxon>Sordariales</taxon>
        <taxon>Lasiosphaeriaceae</taxon>
        <taxon>Bombardia</taxon>
    </lineage>
</organism>
<comment type="caution">
    <text evidence="2">The sequence shown here is derived from an EMBL/GenBank/DDBJ whole genome shotgun (WGS) entry which is preliminary data.</text>
</comment>